<dbReference type="InterPro" id="IPR012675">
    <property type="entry name" value="Beta-grasp_dom_sf"/>
</dbReference>
<dbReference type="EMBL" id="JAYDYW010000009">
    <property type="protein sequence ID" value="MEE1674697.1"/>
    <property type="molecule type" value="Genomic_DNA"/>
</dbReference>
<evidence type="ECO:0000313" key="2">
    <source>
        <dbReference type="Proteomes" id="UP001310248"/>
    </source>
</evidence>
<dbReference type="Proteomes" id="UP001310248">
    <property type="component" value="Unassembled WGS sequence"/>
</dbReference>
<dbReference type="PANTHER" id="PTHR34472">
    <property type="entry name" value="SULFUR CARRIER PROTEIN THIS"/>
    <property type="match status" value="1"/>
</dbReference>
<comment type="caution">
    <text evidence="1">The sequence shown here is derived from an EMBL/GenBank/DDBJ whole genome shotgun (WGS) entry which is preliminary data.</text>
</comment>
<gene>
    <name evidence="1" type="primary">thiS</name>
    <name evidence="1" type="ORF">SNR37_004141</name>
</gene>
<organism evidence="1 2">
    <name type="scientific">Agarivorans aestuarii</name>
    <dbReference type="NCBI Taxonomy" id="1563703"/>
    <lineage>
        <taxon>Bacteria</taxon>
        <taxon>Pseudomonadati</taxon>
        <taxon>Pseudomonadota</taxon>
        <taxon>Gammaproteobacteria</taxon>
        <taxon>Alteromonadales</taxon>
        <taxon>Alteromonadaceae</taxon>
        <taxon>Agarivorans</taxon>
    </lineage>
</organism>
<dbReference type="Gene3D" id="3.10.20.30">
    <property type="match status" value="1"/>
</dbReference>
<dbReference type="InterPro" id="IPR010035">
    <property type="entry name" value="Thi_S"/>
</dbReference>
<proteinExistence type="predicted"/>
<dbReference type="RefSeq" id="WP_329775756.1">
    <property type="nucleotide sequence ID" value="NZ_JAYDYW010000009.1"/>
</dbReference>
<name>A0ABU7G5N1_9ALTE</name>
<dbReference type="InterPro" id="IPR016155">
    <property type="entry name" value="Mopterin_synth/thiamin_S_b"/>
</dbReference>
<dbReference type="Pfam" id="PF02597">
    <property type="entry name" value="ThiS"/>
    <property type="match status" value="1"/>
</dbReference>
<dbReference type="NCBIfam" id="TIGR01683">
    <property type="entry name" value="thiS"/>
    <property type="match status" value="1"/>
</dbReference>
<dbReference type="SUPFAM" id="SSF54285">
    <property type="entry name" value="MoaD/ThiS"/>
    <property type="match status" value="1"/>
</dbReference>
<accession>A0ABU7G5N1</accession>
<dbReference type="PANTHER" id="PTHR34472:SF1">
    <property type="entry name" value="SULFUR CARRIER PROTEIN THIS"/>
    <property type="match status" value="1"/>
</dbReference>
<dbReference type="InterPro" id="IPR003749">
    <property type="entry name" value="ThiS/MoaD-like"/>
</dbReference>
<keyword evidence="2" id="KW-1185">Reference proteome</keyword>
<sequence length="67" mass="7159">MINIEFNGQAQSLDAGLNIEQLLALHQQVPDGIAVVLNGSIVTRSEWATTQLADQAKVRVFRAIAGG</sequence>
<reference evidence="2" key="1">
    <citation type="submission" date="2023-07" db="EMBL/GenBank/DDBJ databases">
        <title>Draft genome sequence of Agarivorans aestuarii strain ZMCS4, a CAZymes producing bacteria isolated from the marine brown algae Clodostephus spongiosus.</title>
        <authorList>
            <person name="Lorente B."/>
            <person name="Cabral C."/>
            <person name="Frias J."/>
            <person name="Faria J."/>
            <person name="Toubarro D."/>
        </authorList>
    </citation>
    <scope>NUCLEOTIDE SEQUENCE [LARGE SCALE GENOMIC DNA]</scope>
    <source>
        <strain evidence="2">ZMCS4</strain>
    </source>
</reference>
<evidence type="ECO:0000313" key="1">
    <source>
        <dbReference type="EMBL" id="MEE1674697.1"/>
    </source>
</evidence>
<dbReference type="CDD" id="cd00565">
    <property type="entry name" value="Ubl_ThiS"/>
    <property type="match status" value="1"/>
</dbReference>
<protein>
    <submittedName>
        <fullName evidence="1">Sulfur carrier protein ThiS</fullName>
    </submittedName>
</protein>